<dbReference type="Gene3D" id="1.25.40.390">
    <property type="match status" value="1"/>
</dbReference>
<evidence type="ECO:0000256" key="5">
    <source>
        <dbReference type="ARBA" id="ARBA00023237"/>
    </source>
</evidence>
<reference evidence="8 9" key="1">
    <citation type="submission" date="2021-05" db="EMBL/GenBank/DDBJ databases">
        <title>A Polyphasic approach of four new species of the genus Ohtaekwangia: Ohtaekwangia histidinii sp. nov., Ohtaekwangia cretensis sp. nov., Ohtaekwangia indiensis sp. nov., Ohtaekwangia reichenbachii sp. nov. from diverse environment.</title>
        <authorList>
            <person name="Octaviana S."/>
        </authorList>
    </citation>
    <scope>NUCLEOTIDE SEQUENCE [LARGE SCALE GENOMIC DNA]</scope>
    <source>
        <strain evidence="8 9">PWU4</strain>
    </source>
</reference>
<dbReference type="PROSITE" id="PS51257">
    <property type="entry name" value="PROKAR_LIPOPROTEIN"/>
    <property type="match status" value="1"/>
</dbReference>
<dbReference type="InterPro" id="IPR011990">
    <property type="entry name" value="TPR-like_helical_dom_sf"/>
</dbReference>
<dbReference type="InterPro" id="IPR012944">
    <property type="entry name" value="SusD_RagB_dom"/>
</dbReference>
<evidence type="ECO:0000259" key="7">
    <source>
        <dbReference type="Pfam" id="PF14322"/>
    </source>
</evidence>
<keyword evidence="4" id="KW-0472">Membrane</keyword>
<evidence type="ECO:0000313" key="8">
    <source>
        <dbReference type="EMBL" id="MBT1695702.1"/>
    </source>
</evidence>
<dbReference type="Pfam" id="PF14322">
    <property type="entry name" value="SusD-like_3"/>
    <property type="match status" value="1"/>
</dbReference>
<dbReference type="AlphaFoldDB" id="A0AAP2DI91"/>
<keyword evidence="9" id="KW-1185">Reference proteome</keyword>
<keyword evidence="5" id="KW-0998">Cell outer membrane</keyword>
<evidence type="ECO:0000256" key="2">
    <source>
        <dbReference type="ARBA" id="ARBA00006275"/>
    </source>
</evidence>
<evidence type="ECO:0000256" key="4">
    <source>
        <dbReference type="ARBA" id="ARBA00023136"/>
    </source>
</evidence>
<name>A0AAP2DI91_9BACT</name>
<accession>A0AAP2DI91</accession>
<dbReference type="EMBL" id="JAHESF010000002">
    <property type="protein sequence ID" value="MBT1695702.1"/>
    <property type="molecule type" value="Genomic_DNA"/>
</dbReference>
<dbReference type="SUPFAM" id="SSF48452">
    <property type="entry name" value="TPR-like"/>
    <property type="match status" value="1"/>
</dbReference>
<organism evidence="8 9">
    <name type="scientific">Chryseosolibacter histidini</name>
    <dbReference type="NCBI Taxonomy" id="2782349"/>
    <lineage>
        <taxon>Bacteria</taxon>
        <taxon>Pseudomonadati</taxon>
        <taxon>Bacteroidota</taxon>
        <taxon>Cytophagia</taxon>
        <taxon>Cytophagales</taxon>
        <taxon>Chryseotaleaceae</taxon>
        <taxon>Chryseosolibacter</taxon>
    </lineage>
</organism>
<protein>
    <submittedName>
        <fullName evidence="8">RagB/SusD family nutrient uptake outer membrane protein</fullName>
    </submittedName>
</protein>
<feature type="domain" description="SusD-like N-terminal" evidence="7">
    <location>
        <begin position="21"/>
        <end position="171"/>
    </location>
</feature>
<evidence type="ECO:0000256" key="3">
    <source>
        <dbReference type="ARBA" id="ARBA00022729"/>
    </source>
</evidence>
<dbReference type="Proteomes" id="UP001319200">
    <property type="component" value="Unassembled WGS sequence"/>
</dbReference>
<evidence type="ECO:0000313" key="9">
    <source>
        <dbReference type="Proteomes" id="UP001319200"/>
    </source>
</evidence>
<dbReference type="Pfam" id="PF07980">
    <property type="entry name" value="SusD_RagB"/>
    <property type="match status" value="1"/>
</dbReference>
<comment type="subcellular location">
    <subcellularLocation>
        <location evidence="1">Cell outer membrane</location>
    </subcellularLocation>
</comment>
<comment type="similarity">
    <text evidence="2">Belongs to the SusD family.</text>
</comment>
<feature type="domain" description="RagB/SusD" evidence="6">
    <location>
        <begin position="368"/>
        <end position="599"/>
    </location>
</feature>
<dbReference type="GO" id="GO:0009279">
    <property type="term" value="C:cell outer membrane"/>
    <property type="evidence" value="ECO:0007669"/>
    <property type="project" value="UniProtKB-SubCell"/>
</dbReference>
<dbReference type="RefSeq" id="WP_254160312.1">
    <property type="nucleotide sequence ID" value="NZ_JAHESF010000002.1"/>
</dbReference>
<evidence type="ECO:0000259" key="6">
    <source>
        <dbReference type="Pfam" id="PF07980"/>
    </source>
</evidence>
<dbReference type="InterPro" id="IPR033985">
    <property type="entry name" value="SusD-like_N"/>
</dbReference>
<keyword evidence="3" id="KW-0732">Signal</keyword>
<proteinExistence type="inferred from homology"/>
<gene>
    <name evidence="8" type="ORF">KK083_02360</name>
</gene>
<sequence length="612" mass="68552">MKLRNIFTVIAALATVTACDDFLDPKSLSTFDTNYVFSNVEDARKTVSGIYTHFSQDAFTSRLSNNMAGNTDIEHSGGWNGSGARYEIWDLNATSANADLSILWTFAYRAIRDANICIEGIKASSALNSSNAATSREMYHLLGEAYTLRAYWYSMLIYYFGDVPFIKDAPKAGNDFSLPKEDRNVILSAVIQDMIDIEEKMMWADQVTYGIEQVNREYTLGMIARLALQRGGYYLKPDMTMAREGDYLDYYQIARTYTAKLMSLKDRALTDFKTVFMNQNKFISPTNSDILFEIPFSLGRGDVGWNIGITVVAGNHNYGGGNNYMAIPPTYFYSFDTLDVRRDVTCALYRVNKDFQEEFVGMGGAATDYTNISQGKWSRYFLDTPPGPSTAKGTGINWPMLRYADVILMFAEAENEINGPTGEAQSALKRVRQRAFPSSAWPAQVDAYVASVSGGKDAFFKAIVNERAWEFGGEMIRKYELIRWGIYSDKMNETVQGLKAMADRAYAIDQGAAVTTSDRPHYIFWKRNASGKFTVLNVNKAIPNSQHAALEAAGWTKTSFLLSMHDNTLTYKEWITRDWAKYTNGTVRYIFPIPAAEIATGVLSNDGYGFGG</sequence>
<evidence type="ECO:0000256" key="1">
    <source>
        <dbReference type="ARBA" id="ARBA00004442"/>
    </source>
</evidence>
<comment type="caution">
    <text evidence="8">The sequence shown here is derived from an EMBL/GenBank/DDBJ whole genome shotgun (WGS) entry which is preliminary data.</text>
</comment>